<name>A0A3R7W8H3_9STRA</name>
<proteinExistence type="predicted"/>
<gene>
    <name evidence="1" type="ORF">DD237_006649</name>
</gene>
<reference evidence="1 2" key="1">
    <citation type="submission" date="2018-06" db="EMBL/GenBank/DDBJ databases">
        <title>Comparative genomics of downy mildews reveals potential adaptations to biotrophy.</title>
        <authorList>
            <person name="Fletcher K."/>
            <person name="Klosterman S.J."/>
            <person name="Derevnina L."/>
            <person name="Martin F."/>
            <person name="Koike S."/>
            <person name="Reyes Chin-Wo S."/>
            <person name="Mou B."/>
            <person name="Michelmore R."/>
        </authorList>
    </citation>
    <scope>NUCLEOTIDE SEQUENCE [LARGE SCALE GENOMIC DNA]</scope>
    <source>
        <strain evidence="1 2">R13</strain>
    </source>
</reference>
<sequence length="85" mass="9691">MVCHCSRIVSHVPPGVVSATWSGMHHSASVCMEVLAIVIIAENYRYSFVVNGMGTRVFSWTRRERIPRSRFLGFRWMATPSSRSF</sequence>
<dbReference type="VEuPathDB" id="FungiDB:DD237_006649"/>
<organism evidence="1 2">
    <name type="scientific">Peronospora effusa</name>
    <dbReference type="NCBI Taxonomy" id="542832"/>
    <lineage>
        <taxon>Eukaryota</taxon>
        <taxon>Sar</taxon>
        <taxon>Stramenopiles</taxon>
        <taxon>Oomycota</taxon>
        <taxon>Peronosporomycetes</taxon>
        <taxon>Peronosporales</taxon>
        <taxon>Peronosporaceae</taxon>
        <taxon>Peronospora</taxon>
    </lineage>
</organism>
<evidence type="ECO:0000313" key="1">
    <source>
        <dbReference type="EMBL" id="RQM14665.1"/>
    </source>
</evidence>
<dbReference type="AlphaFoldDB" id="A0A3R7W8H3"/>
<dbReference type="EMBL" id="QKXF01000192">
    <property type="protein sequence ID" value="RQM14665.1"/>
    <property type="molecule type" value="Genomic_DNA"/>
</dbReference>
<accession>A0A3R7W8H3</accession>
<evidence type="ECO:0000313" key="2">
    <source>
        <dbReference type="Proteomes" id="UP000286097"/>
    </source>
</evidence>
<protein>
    <submittedName>
        <fullName evidence="1">Uncharacterized protein</fullName>
    </submittedName>
</protein>
<dbReference type="Proteomes" id="UP000286097">
    <property type="component" value="Unassembled WGS sequence"/>
</dbReference>
<comment type="caution">
    <text evidence="1">The sequence shown here is derived from an EMBL/GenBank/DDBJ whole genome shotgun (WGS) entry which is preliminary data.</text>
</comment>